<evidence type="ECO:0000313" key="2">
    <source>
        <dbReference type="Proteomes" id="UP000807469"/>
    </source>
</evidence>
<dbReference type="Proteomes" id="UP000807469">
    <property type="component" value="Unassembled WGS sequence"/>
</dbReference>
<accession>A0A9P5YLW6</accession>
<protein>
    <submittedName>
        <fullName evidence="1">Uncharacterized protein</fullName>
    </submittedName>
</protein>
<dbReference type="EMBL" id="MU155735">
    <property type="protein sequence ID" value="KAF9471206.1"/>
    <property type="molecule type" value="Genomic_DNA"/>
</dbReference>
<evidence type="ECO:0000313" key="1">
    <source>
        <dbReference type="EMBL" id="KAF9471206.1"/>
    </source>
</evidence>
<dbReference type="AlphaFoldDB" id="A0A9P5YLW6"/>
<sequence length="100" mass="11068">MSSIGVALIVGDAATFDIVDRVHLVLFVQRPYPSSSSSPPSYDTLALQHPCVLQETVTAFQGVSVCWYWALFRPCYDSRCWRAGMVGSEVTFMKIATVEC</sequence>
<name>A0A9P5YLW6_9AGAR</name>
<organism evidence="1 2">
    <name type="scientific">Pholiota conissans</name>
    <dbReference type="NCBI Taxonomy" id="109636"/>
    <lineage>
        <taxon>Eukaryota</taxon>
        <taxon>Fungi</taxon>
        <taxon>Dikarya</taxon>
        <taxon>Basidiomycota</taxon>
        <taxon>Agaricomycotina</taxon>
        <taxon>Agaricomycetes</taxon>
        <taxon>Agaricomycetidae</taxon>
        <taxon>Agaricales</taxon>
        <taxon>Agaricineae</taxon>
        <taxon>Strophariaceae</taxon>
        <taxon>Pholiota</taxon>
    </lineage>
</organism>
<keyword evidence="2" id="KW-1185">Reference proteome</keyword>
<proteinExistence type="predicted"/>
<comment type="caution">
    <text evidence="1">The sequence shown here is derived from an EMBL/GenBank/DDBJ whole genome shotgun (WGS) entry which is preliminary data.</text>
</comment>
<reference evidence="1" key="1">
    <citation type="submission" date="2020-11" db="EMBL/GenBank/DDBJ databases">
        <authorList>
            <consortium name="DOE Joint Genome Institute"/>
            <person name="Ahrendt S."/>
            <person name="Riley R."/>
            <person name="Andreopoulos W."/>
            <person name="Labutti K."/>
            <person name="Pangilinan J."/>
            <person name="Ruiz-Duenas F.J."/>
            <person name="Barrasa J.M."/>
            <person name="Sanchez-Garcia M."/>
            <person name="Camarero S."/>
            <person name="Miyauchi S."/>
            <person name="Serrano A."/>
            <person name="Linde D."/>
            <person name="Babiker R."/>
            <person name="Drula E."/>
            <person name="Ayuso-Fernandez I."/>
            <person name="Pacheco R."/>
            <person name="Padilla G."/>
            <person name="Ferreira P."/>
            <person name="Barriuso J."/>
            <person name="Kellner H."/>
            <person name="Castanera R."/>
            <person name="Alfaro M."/>
            <person name="Ramirez L."/>
            <person name="Pisabarro A.G."/>
            <person name="Kuo A."/>
            <person name="Tritt A."/>
            <person name="Lipzen A."/>
            <person name="He G."/>
            <person name="Yan M."/>
            <person name="Ng V."/>
            <person name="Cullen D."/>
            <person name="Martin F."/>
            <person name="Rosso M.-N."/>
            <person name="Henrissat B."/>
            <person name="Hibbett D."/>
            <person name="Martinez A.T."/>
            <person name="Grigoriev I.V."/>
        </authorList>
    </citation>
    <scope>NUCLEOTIDE SEQUENCE</scope>
    <source>
        <strain evidence="1">CIRM-BRFM 674</strain>
    </source>
</reference>
<gene>
    <name evidence="1" type="ORF">BDN70DRAFT_888388</name>
</gene>